<protein>
    <submittedName>
        <fullName evidence="1">Uncharacterized protein</fullName>
    </submittedName>
</protein>
<gene>
    <name evidence="1" type="ORF">H2B03_08845</name>
</gene>
<accession>A0AC60W0P8</accession>
<sequence length="52" mass="5954">MYIPAPKINAEKAAKGMRMKIFVLRPMQDVLLVPINFSHFTNLNVDQSTYSN</sequence>
<reference evidence="1 2" key="1">
    <citation type="journal article" date="2020" name="Appl. Environ. Microbiol.">
        <title>Genomic Characteristics of a Novel Species of Ammonia-Oxidizing Archaea from the Jiulong River Estuary.</title>
        <authorList>
            <person name="Zou D."/>
            <person name="Wan R."/>
            <person name="Han L."/>
            <person name="Xu M.N."/>
            <person name="Liu Y."/>
            <person name="Liu H."/>
            <person name="Kao S.J."/>
            <person name="Li M."/>
        </authorList>
    </citation>
    <scope>NUCLEOTIDE SEQUENCE [LARGE SCALE GENOMIC DNA]</scope>
    <source>
        <strain evidence="1">W1bin1</strain>
    </source>
</reference>
<name>A0AC60W0P8_9ARCH</name>
<evidence type="ECO:0000313" key="1">
    <source>
        <dbReference type="EMBL" id="MBA4453250.1"/>
    </source>
</evidence>
<dbReference type="Proteomes" id="UP000559653">
    <property type="component" value="Unassembled WGS sequence"/>
</dbReference>
<comment type="caution">
    <text evidence="1">The sequence shown here is derived from an EMBL/GenBank/DDBJ whole genome shotgun (WGS) entry which is preliminary data.</text>
</comment>
<dbReference type="EMBL" id="JACEMZ010000097">
    <property type="protein sequence ID" value="MBA4453250.1"/>
    <property type="molecule type" value="Genomic_DNA"/>
</dbReference>
<evidence type="ECO:0000313" key="2">
    <source>
        <dbReference type="Proteomes" id="UP000559653"/>
    </source>
</evidence>
<organism evidence="1 2">
    <name type="scientific">Candidatus Nitrosomaritimum aestuariumsis</name>
    <dbReference type="NCBI Taxonomy" id="3342354"/>
    <lineage>
        <taxon>Archaea</taxon>
        <taxon>Nitrososphaerota</taxon>
        <taxon>Nitrososphaeria</taxon>
        <taxon>Nitrosopumilales</taxon>
        <taxon>Nitrosopumilaceae</taxon>
        <taxon>Candidatus Nitrosomaritimum</taxon>
    </lineage>
</organism>
<proteinExistence type="predicted"/>